<dbReference type="GO" id="GO:0061709">
    <property type="term" value="P:reticulophagy"/>
    <property type="evidence" value="ECO:0007669"/>
    <property type="project" value="TreeGrafter"/>
</dbReference>
<dbReference type="PANTHER" id="PTHR13038:SF18">
    <property type="entry name" value="AUTOPHAGY-RELATED PROTEIN 9"/>
    <property type="match status" value="1"/>
</dbReference>
<evidence type="ECO:0000256" key="3">
    <source>
        <dbReference type="ARBA" id="ARBA00022448"/>
    </source>
</evidence>
<dbReference type="InterPro" id="IPR007241">
    <property type="entry name" value="Autophagy-rel_prot_9"/>
</dbReference>
<dbReference type="GO" id="GO:0000422">
    <property type="term" value="P:autophagy of mitochondrion"/>
    <property type="evidence" value="ECO:0007669"/>
    <property type="project" value="TreeGrafter"/>
</dbReference>
<dbReference type="GO" id="GO:0006869">
    <property type="term" value="P:lipid transport"/>
    <property type="evidence" value="ECO:0007669"/>
    <property type="project" value="UniProtKB-KW"/>
</dbReference>
<dbReference type="PANTHER" id="PTHR13038">
    <property type="entry name" value="APG9 AUTOPHAGY 9"/>
    <property type="match status" value="1"/>
</dbReference>
<evidence type="ECO:0000256" key="5">
    <source>
        <dbReference type="ARBA" id="ARBA00022989"/>
    </source>
</evidence>
<protein>
    <recommendedName>
        <fullName evidence="9">Autophagy-related protein 9</fullName>
    </recommendedName>
</protein>
<dbReference type="EMBL" id="CM003381">
    <property type="protein sequence ID" value="KOM57602.1"/>
    <property type="molecule type" value="Genomic_DNA"/>
</dbReference>
<keyword evidence="8" id="KW-0472">Membrane</keyword>
<name>A0A0L9VRW0_PHAAN</name>
<keyword evidence="3 9" id="KW-0813">Transport</keyword>
<accession>A0A0L9VRW0</accession>
<evidence type="ECO:0000256" key="1">
    <source>
        <dbReference type="ARBA" id="ARBA00004511"/>
    </source>
</evidence>
<evidence type="ECO:0000256" key="2">
    <source>
        <dbReference type="ARBA" id="ARBA00006185"/>
    </source>
</evidence>
<evidence type="ECO:0000313" key="10">
    <source>
        <dbReference type="EMBL" id="KOM57602.1"/>
    </source>
</evidence>
<evidence type="ECO:0000256" key="4">
    <source>
        <dbReference type="ARBA" id="ARBA00022692"/>
    </source>
</evidence>
<comment type="function">
    <text evidence="9">Phospholipid scramblase involved in autophagy. Cycles between the preautophagosomal structure/phagophore assembly site (PAS) and the cytoplasmic vesicle pool and supplies membrane for the growing autophagosome. Lipid scramblase activity plays a key role in preautophagosomal structure/phagophore assembly by distributing the phospholipids that arrive through ATG2 from the cytoplasmic to the luminal leaflet of the bilayer, thereby driving autophagosomal membrane expansion.</text>
</comment>
<proteinExistence type="inferred from homology"/>
<dbReference type="Pfam" id="PF04109">
    <property type="entry name" value="ATG9"/>
    <property type="match status" value="1"/>
</dbReference>
<dbReference type="GO" id="GO:0034045">
    <property type="term" value="C:phagophore assembly site membrane"/>
    <property type="evidence" value="ECO:0007669"/>
    <property type="project" value="UniProtKB-SubCell"/>
</dbReference>
<keyword evidence="7 9" id="KW-0445">Lipid transport</keyword>
<dbReference type="AlphaFoldDB" id="A0A0L9VRW0"/>
<dbReference type="STRING" id="3914.A0A0L9VRW0"/>
<evidence type="ECO:0000256" key="8">
    <source>
        <dbReference type="ARBA" id="ARBA00023136"/>
    </source>
</evidence>
<keyword evidence="5" id="KW-1133">Transmembrane helix</keyword>
<evidence type="ECO:0000313" key="11">
    <source>
        <dbReference type="Proteomes" id="UP000053144"/>
    </source>
</evidence>
<evidence type="ECO:0000256" key="9">
    <source>
        <dbReference type="RuleBase" id="RU364027"/>
    </source>
</evidence>
<dbReference type="Proteomes" id="UP000053144">
    <property type="component" value="Chromosome 11"/>
</dbReference>
<reference evidence="11" key="1">
    <citation type="journal article" date="2015" name="Proc. Natl. Acad. Sci. U.S.A.">
        <title>Genome sequencing of adzuki bean (Vigna angularis) provides insight into high starch and low fat accumulation and domestication.</title>
        <authorList>
            <person name="Yang K."/>
            <person name="Tian Z."/>
            <person name="Chen C."/>
            <person name="Luo L."/>
            <person name="Zhao B."/>
            <person name="Wang Z."/>
            <person name="Yu L."/>
            <person name="Li Y."/>
            <person name="Sun Y."/>
            <person name="Li W."/>
            <person name="Chen Y."/>
            <person name="Li Y."/>
            <person name="Zhang Y."/>
            <person name="Ai D."/>
            <person name="Zhao J."/>
            <person name="Shang C."/>
            <person name="Ma Y."/>
            <person name="Wu B."/>
            <person name="Wang M."/>
            <person name="Gao L."/>
            <person name="Sun D."/>
            <person name="Zhang P."/>
            <person name="Guo F."/>
            <person name="Wang W."/>
            <person name="Li Y."/>
            <person name="Wang J."/>
            <person name="Varshney R.K."/>
            <person name="Wang J."/>
            <person name="Ling H.Q."/>
            <person name="Wan P."/>
        </authorList>
    </citation>
    <scope>NUCLEOTIDE SEQUENCE</scope>
    <source>
        <strain evidence="11">cv. Jingnong 6</strain>
    </source>
</reference>
<dbReference type="GO" id="GO:0034727">
    <property type="term" value="P:piecemeal microautophagy of the nucleus"/>
    <property type="evidence" value="ECO:0007669"/>
    <property type="project" value="TreeGrafter"/>
</dbReference>
<evidence type="ECO:0000256" key="6">
    <source>
        <dbReference type="ARBA" id="ARBA00023006"/>
    </source>
</evidence>
<sequence>MFHFSFRFEVAEPQEDGVAAVVLWTGRRRDKESTKSVHAEFATLFRYTRMMLLEEAASIFHTPYLLLFIFWKVDDILLFIADFTVNVEGVGHVCGTFDFQEHGKSHYGFPYNAPRNRRSSQGKMEKSLLRYVLLDELS</sequence>
<keyword evidence="4" id="KW-0812">Transmembrane</keyword>
<organism evidence="10 11">
    <name type="scientific">Phaseolus angularis</name>
    <name type="common">Azuki bean</name>
    <name type="synonym">Vigna angularis</name>
    <dbReference type="NCBI Taxonomy" id="3914"/>
    <lineage>
        <taxon>Eukaryota</taxon>
        <taxon>Viridiplantae</taxon>
        <taxon>Streptophyta</taxon>
        <taxon>Embryophyta</taxon>
        <taxon>Tracheophyta</taxon>
        <taxon>Spermatophyta</taxon>
        <taxon>Magnoliopsida</taxon>
        <taxon>eudicotyledons</taxon>
        <taxon>Gunneridae</taxon>
        <taxon>Pentapetalae</taxon>
        <taxon>rosids</taxon>
        <taxon>fabids</taxon>
        <taxon>Fabales</taxon>
        <taxon>Fabaceae</taxon>
        <taxon>Papilionoideae</taxon>
        <taxon>50 kb inversion clade</taxon>
        <taxon>NPAAA clade</taxon>
        <taxon>indigoferoid/millettioid clade</taxon>
        <taxon>Phaseoleae</taxon>
        <taxon>Vigna</taxon>
    </lineage>
</organism>
<comment type="subcellular location">
    <subcellularLocation>
        <location evidence="1 9">Preautophagosomal structure membrane</location>
        <topology evidence="1 9">Multi-pass membrane protein</topology>
    </subcellularLocation>
</comment>
<dbReference type="Gramene" id="KOM57602">
    <property type="protein sequence ID" value="KOM57602"/>
    <property type="gene ID" value="LR48_Vigan11g063500"/>
</dbReference>
<keyword evidence="6 9" id="KW-0072">Autophagy</keyword>
<dbReference type="GO" id="GO:0005776">
    <property type="term" value="C:autophagosome"/>
    <property type="evidence" value="ECO:0007669"/>
    <property type="project" value="TreeGrafter"/>
</dbReference>
<evidence type="ECO:0000256" key="7">
    <source>
        <dbReference type="ARBA" id="ARBA00023055"/>
    </source>
</evidence>
<comment type="similarity">
    <text evidence="2 9">Belongs to the ATG9 family.</text>
</comment>
<gene>
    <name evidence="10" type="ORF">LR48_Vigan11g063500</name>
</gene>
<dbReference type="GO" id="GO:0034497">
    <property type="term" value="P:protein localization to phagophore assembly site"/>
    <property type="evidence" value="ECO:0007669"/>
    <property type="project" value="TreeGrafter"/>
</dbReference>